<dbReference type="Proteomes" id="UP000218231">
    <property type="component" value="Unassembled WGS sequence"/>
</dbReference>
<name>A0A2A2L4J9_9BILA</name>
<sequence>MSDRALSSSMREGSRWAFESSTARKWIRWIPINYAYIVEGSVELAELNLATPTQARFSMQTPCNSFGGLGISLRRLTNLEFARLLFECPAFVQTLLHCVSVLILADFVQSHLLAKLLES</sequence>
<organism evidence="1 2">
    <name type="scientific">Diploscapter pachys</name>
    <dbReference type="NCBI Taxonomy" id="2018661"/>
    <lineage>
        <taxon>Eukaryota</taxon>
        <taxon>Metazoa</taxon>
        <taxon>Ecdysozoa</taxon>
        <taxon>Nematoda</taxon>
        <taxon>Chromadorea</taxon>
        <taxon>Rhabditida</taxon>
        <taxon>Rhabditina</taxon>
        <taxon>Rhabditomorpha</taxon>
        <taxon>Rhabditoidea</taxon>
        <taxon>Rhabditidae</taxon>
        <taxon>Diploscapter</taxon>
    </lineage>
</organism>
<evidence type="ECO:0000313" key="1">
    <source>
        <dbReference type="EMBL" id="PAV81084.1"/>
    </source>
</evidence>
<accession>A0A2A2L4J9</accession>
<dbReference type="EMBL" id="LIAE01007206">
    <property type="protein sequence ID" value="PAV81084.1"/>
    <property type="molecule type" value="Genomic_DNA"/>
</dbReference>
<evidence type="ECO:0000313" key="2">
    <source>
        <dbReference type="Proteomes" id="UP000218231"/>
    </source>
</evidence>
<dbReference type="AlphaFoldDB" id="A0A2A2L4J9"/>
<proteinExistence type="predicted"/>
<keyword evidence="2" id="KW-1185">Reference proteome</keyword>
<gene>
    <name evidence="1" type="ORF">WR25_24862</name>
</gene>
<reference evidence="1 2" key="1">
    <citation type="journal article" date="2017" name="Curr. Biol.">
        <title>Genome architecture and evolution of a unichromosomal asexual nematode.</title>
        <authorList>
            <person name="Fradin H."/>
            <person name="Zegar C."/>
            <person name="Gutwein M."/>
            <person name="Lucas J."/>
            <person name="Kovtun M."/>
            <person name="Corcoran D."/>
            <person name="Baugh L.R."/>
            <person name="Kiontke K."/>
            <person name="Gunsalus K."/>
            <person name="Fitch D.H."/>
            <person name="Piano F."/>
        </authorList>
    </citation>
    <scope>NUCLEOTIDE SEQUENCE [LARGE SCALE GENOMIC DNA]</scope>
    <source>
        <strain evidence="1">PF1309</strain>
    </source>
</reference>
<comment type="caution">
    <text evidence="1">The sequence shown here is derived from an EMBL/GenBank/DDBJ whole genome shotgun (WGS) entry which is preliminary data.</text>
</comment>
<protein>
    <submittedName>
        <fullName evidence="1">Uncharacterized protein</fullName>
    </submittedName>
</protein>